<dbReference type="GO" id="GO:0036503">
    <property type="term" value="P:ERAD pathway"/>
    <property type="evidence" value="ECO:0007669"/>
    <property type="project" value="UniProtKB-ARBA"/>
</dbReference>
<evidence type="ECO:0000313" key="16">
    <source>
        <dbReference type="Proteomes" id="UP001147747"/>
    </source>
</evidence>
<dbReference type="GO" id="GO:0004571">
    <property type="term" value="F:mannosyl-oligosaccharide 1,2-alpha-mannosidase activity"/>
    <property type="evidence" value="ECO:0007669"/>
    <property type="project" value="UniProtKB-EC"/>
</dbReference>
<dbReference type="InterPro" id="IPR050749">
    <property type="entry name" value="Glycosyl_Hydrolase_47"/>
</dbReference>
<comment type="caution">
    <text evidence="15">The sequence shown here is derived from an EMBL/GenBank/DDBJ whole genome shotgun (WGS) entry which is preliminary data.</text>
</comment>
<keyword evidence="5 13" id="KW-0378">Hydrolase</keyword>
<evidence type="ECO:0000313" key="15">
    <source>
        <dbReference type="EMBL" id="KAJ5408350.1"/>
    </source>
</evidence>
<sequence>MSFQAPYPPSSLSPSPQNPGRLSPAGYNSRSGLAGLGLSSTTAGLPNKLGTFFEQDRPLPMYKDKPHFAPRRTAPRKKWRPLLALLGLSIIAYFFYNQPNIPRWQRSGGYDKGAALWNWMQTLDDSSASEKHVDWNARREKVREAFQVSWEGYEKEAWGFDQYNPVSGRNKNMIEGGMGWIIVDSLDTMIIMNLTSEVRHARQWISTSLQYNQDHDVSTFETTIRMLGGLLSAHYLSTQYPNLAPIKEDDVGASGEDLYIEKATDLADRLMGAFETHSGIPYASVNLNTSQGIKSHSDGGASSTAEATSVQLEFKYMAKLTGEAEYWKAAERVMEVVDQQEAQDGLVPIYIHPDNGEFKGNNIRLGSRGDSYYEYLIKQYLQTSQEEPVYKEMWDESLRGIRKHLIAFSKDANLMVLGERPAGLKKSLSPKMDHLVCFMPGTIALGATSGLPLSVARKSASWNQQREEEIFISRELMKSCWATYLNTKTGLAPEITHFVLGDEPVMMEDKYPEPSKSGSTFEMTSISQPLGSLPDGSEPWRKDVTVKSNDRHNLQRPETIESLFYMYRITGDDMYREWGWEMFKSFIKYTSVLEEKPPAIAVPGSAGTTWRIKGFTSLSNADIIPPTTRDNMESFWMAETLKYFYLLFSDRDFISLEEHVFNTEAHPFPRFKPSGDLKTGWQRKTSRKAEN</sequence>
<dbReference type="Proteomes" id="UP001147747">
    <property type="component" value="Unassembled WGS sequence"/>
</dbReference>
<dbReference type="GO" id="GO:0005975">
    <property type="term" value="P:carbohydrate metabolic process"/>
    <property type="evidence" value="ECO:0007669"/>
    <property type="project" value="InterPro"/>
</dbReference>
<evidence type="ECO:0000256" key="10">
    <source>
        <dbReference type="PIRSR" id="PIRSR601382-1"/>
    </source>
</evidence>
<evidence type="ECO:0000256" key="13">
    <source>
        <dbReference type="RuleBase" id="RU361193"/>
    </source>
</evidence>
<dbReference type="EMBL" id="JAPZBU010000004">
    <property type="protein sequence ID" value="KAJ5408350.1"/>
    <property type="molecule type" value="Genomic_DNA"/>
</dbReference>
<evidence type="ECO:0000256" key="7">
    <source>
        <dbReference type="ARBA" id="ARBA00023157"/>
    </source>
</evidence>
<keyword evidence="13" id="KW-0326">Glycosidase</keyword>
<dbReference type="GeneID" id="81365850"/>
<comment type="catalytic activity">
    <reaction evidence="8">
        <text>N(4)-(alpha-D-Man-(1-&gt;2)-alpha-D-Man-(1-&gt;2)-alpha-D-Man-(1-&gt;3)-[alpha-D-Man-(1-&gt;3)-[alpha-D-Man-(1-&gt;2)-alpha-D-Man-(1-&gt;6)]-alpha-D-Man-(1-&gt;6)]-beta-D-Man-(1-&gt;4)-beta-D-GlcNAc-(1-&gt;4)-beta-D-GlcNAc)-L-asparaginyl-[protein] (N-glucan mannose isomer 8A1,2,3B1,3) + 3 H2O = N(4)-(alpha-D-Man-(1-&gt;3)-[alpha-D-Man-(1-&gt;3)-[alpha-D-Man-(1-&gt;6)]-alpha-D-Man-(1-&gt;6)]-beta-D-Man-(1-&gt;4)-beta-D-GlcNAc-(1-&gt;4)-beta-D-GlcNAc)-L-asparaginyl-[protein] (N-glucan mannose isomer 5A1,2) + 3 beta-D-mannose</text>
        <dbReference type="Rhea" id="RHEA:56028"/>
        <dbReference type="Rhea" id="RHEA-COMP:14358"/>
        <dbReference type="Rhea" id="RHEA-COMP:14367"/>
        <dbReference type="ChEBI" id="CHEBI:15377"/>
        <dbReference type="ChEBI" id="CHEBI:28563"/>
        <dbReference type="ChEBI" id="CHEBI:59087"/>
        <dbReference type="ChEBI" id="CHEBI:60628"/>
        <dbReference type="EC" id="3.2.1.113"/>
    </reaction>
</comment>
<evidence type="ECO:0000256" key="8">
    <source>
        <dbReference type="ARBA" id="ARBA00047669"/>
    </source>
</evidence>
<feature type="compositionally biased region" description="Pro residues" evidence="14">
    <location>
        <begin position="1"/>
        <end position="11"/>
    </location>
</feature>
<dbReference type="EC" id="3.2.1.-" evidence="13"/>
<keyword evidence="4 11" id="KW-0479">Metal-binding</keyword>
<dbReference type="OrthoDB" id="8118055at2759"/>
<evidence type="ECO:0000256" key="1">
    <source>
        <dbReference type="ARBA" id="ARBA00001913"/>
    </source>
</evidence>
<dbReference type="GO" id="GO:0016020">
    <property type="term" value="C:membrane"/>
    <property type="evidence" value="ECO:0007669"/>
    <property type="project" value="InterPro"/>
</dbReference>
<feature type="active site" evidence="10">
    <location>
        <position position="558"/>
    </location>
</feature>
<name>A0A9W9W8F9_9EURO</name>
<accession>A0A9W9W8F9</accession>
<feature type="disulfide bond" evidence="12">
    <location>
        <begin position="437"/>
        <end position="480"/>
    </location>
</feature>
<feature type="active site" evidence="10">
    <location>
        <position position="370"/>
    </location>
</feature>
<keyword evidence="16" id="KW-1185">Reference proteome</keyword>
<organism evidence="15 16">
    <name type="scientific">Penicillium cosmopolitanum</name>
    <dbReference type="NCBI Taxonomy" id="1131564"/>
    <lineage>
        <taxon>Eukaryota</taxon>
        <taxon>Fungi</taxon>
        <taxon>Dikarya</taxon>
        <taxon>Ascomycota</taxon>
        <taxon>Pezizomycotina</taxon>
        <taxon>Eurotiomycetes</taxon>
        <taxon>Eurotiomycetidae</taxon>
        <taxon>Eurotiales</taxon>
        <taxon>Aspergillaceae</taxon>
        <taxon>Penicillium</taxon>
    </lineage>
</organism>
<proteinExistence type="inferred from homology"/>
<dbReference type="SUPFAM" id="SSF48225">
    <property type="entry name" value="Seven-hairpin glycosidases"/>
    <property type="match status" value="1"/>
</dbReference>
<evidence type="ECO:0000256" key="5">
    <source>
        <dbReference type="ARBA" id="ARBA00022801"/>
    </source>
</evidence>
<keyword evidence="7 12" id="KW-1015">Disulfide bond</keyword>
<comment type="cofactor">
    <cofactor evidence="1 11">
        <name>Ca(2+)</name>
        <dbReference type="ChEBI" id="CHEBI:29108"/>
    </cofactor>
</comment>
<evidence type="ECO:0000256" key="12">
    <source>
        <dbReference type="PIRSR" id="PIRSR601382-3"/>
    </source>
</evidence>
<dbReference type="Pfam" id="PF01532">
    <property type="entry name" value="Glyco_hydro_47"/>
    <property type="match status" value="1"/>
</dbReference>
<feature type="active site" description="Proton donor" evidence="10">
    <location>
        <position position="221"/>
    </location>
</feature>
<comment type="similarity">
    <text evidence="3 13">Belongs to the glycosyl hydrolase 47 family.</text>
</comment>
<evidence type="ECO:0000256" key="3">
    <source>
        <dbReference type="ARBA" id="ARBA00007658"/>
    </source>
</evidence>
<protein>
    <recommendedName>
        <fullName evidence="13">alpha-1,2-Mannosidase</fullName>
        <ecNumber evidence="13">3.2.1.-</ecNumber>
    </recommendedName>
</protein>
<dbReference type="GO" id="GO:0005783">
    <property type="term" value="C:endoplasmic reticulum"/>
    <property type="evidence" value="ECO:0007669"/>
    <property type="project" value="TreeGrafter"/>
</dbReference>
<keyword evidence="6 11" id="KW-0106">Calcium</keyword>
<evidence type="ECO:0000256" key="9">
    <source>
        <dbReference type="ARBA" id="ARBA00048605"/>
    </source>
</evidence>
<dbReference type="AlphaFoldDB" id="A0A9W9W8F9"/>
<evidence type="ECO:0000256" key="11">
    <source>
        <dbReference type="PIRSR" id="PIRSR601382-2"/>
    </source>
</evidence>
<comment type="pathway">
    <text evidence="2">Protein modification; protein glycosylation.</text>
</comment>
<reference evidence="15" key="1">
    <citation type="submission" date="2022-12" db="EMBL/GenBank/DDBJ databases">
        <authorList>
            <person name="Petersen C."/>
        </authorList>
    </citation>
    <scope>NUCLEOTIDE SEQUENCE</scope>
    <source>
        <strain evidence="15">IBT 29677</strain>
    </source>
</reference>
<feature type="binding site" evidence="11">
    <location>
        <position position="663"/>
    </location>
    <ligand>
        <name>Ca(2+)</name>
        <dbReference type="ChEBI" id="CHEBI:29108"/>
    </ligand>
</feature>
<dbReference type="RefSeq" id="XP_056492665.1">
    <property type="nucleotide sequence ID" value="XM_056626870.1"/>
</dbReference>
<dbReference type="PANTHER" id="PTHR11742:SF55">
    <property type="entry name" value="ENDOPLASMIC RETICULUM MANNOSYL-OLIGOSACCHARIDE 1,2-ALPHA-MANNOSIDASE"/>
    <property type="match status" value="1"/>
</dbReference>
<comment type="catalytic activity">
    <reaction evidence="9">
        <text>N(4)-(alpha-D-Man-(1-&gt;2)-alpha-D-Man-(1-&gt;2)-alpha-D-Man-(1-&gt;3)-[alpha-D-Man-(1-&gt;2)-alpha-D-Man-(1-&gt;3)-[alpha-D-Man-(1-&gt;2)-alpha-D-Man-(1-&gt;6)]-alpha-D-Man-(1-&gt;6)]-beta-D-Man-(1-&gt;4)-beta-D-GlcNAc-(1-&gt;4)-beta-D-GlcNAc)-L-asparaginyl-[protein] (N-glucan mannose isomer 9A1,2,3B1,2,3) + 4 H2O = N(4)-(alpha-D-Man-(1-&gt;3)-[alpha-D-Man-(1-&gt;3)-[alpha-D-Man-(1-&gt;6)]-alpha-D-Man-(1-&gt;6)]-beta-D-Man-(1-&gt;4)-beta-D-GlcNAc-(1-&gt;4)-beta-D-GlcNAc)-L-asparaginyl-[protein] (N-glucan mannose isomer 5A1,2) + 4 beta-D-mannose</text>
        <dbReference type="Rhea" id="RHEA:56008"/>
        <dbReference type="Rhea" id="RHEA-COMP:14356"/>
        <dbReference type="Rhea" id="RHEA-COMP:14367"/>
        <dbReference type="ChEBI" id="CHEBI:15377"/>
        <dbReference type="ChEBI" id="CHEBI:28563"/>
        <dbReference type="ChEBI" id="CHEBI:59087"/>
        <dbReference type="ChEBI" id="CHEBI:139493"/>
        <dbReference type="EC" id="3.2.1.113"/>
    </reaction>
</comment>
<feature type="region of interest" description="Disordered" evidence="14">
    <location>
        <begin position="1"/>
        <end position="26"/>
    </location>
</feature>
<evidence type="ECO:0000256" key="14">
    <source>
        <dbReference type="SAM" id="MobiDB-lite"/>
    </source>
</evidence>
<dbReference type="InterPro" id="IPR036026">
    <property type="entry name" value="Seven-hairpin_glycosidases"/>
</dbReference>
<reference evidence="15" key="2">
    <citation type="journal article" date="2023" name="IMA Fungus">
        <title>Comparative genomic study of the Penicillium genus elucidates a diverse pangenome and 15 lateral gene transfer events.</title>
        <authorList>
            <person name="Petersen C."/>
            <person name="Sorensen T."/>
            <person name="Nielsen M.R."/>
            <person name="Sondergaard T.E."/>
            <person name="Sorensen J.L."/>
            <person name="Fitzpatrick D.A."/>
            <person name="Frisvad J.C."/>
            <person name="Nielsen K.L."/>
        </authorList>
    </citation>
    <scope>NUCLEOTIDE SEQUENCE</scope>
    <source>
        <strain evidence="15">IBT 29677</strain>
    </source>
</reference>
<dbReference type="PRINTS" id="PR00747">
    <property type="entry name" value="GLYHDRLASE47"/>
</dbReference>
<dbReference type="Gene3D" id="1.50.10.10">
    <property type="match status" value="1"/>
</dbReference>
<evidence type="ECO:0000256" key="4">
    <source>
        <dbReference type="ARBA" id="ARBA00022723"/>
    </source>
</evidence>
<dbReference type="PANTHER" id="PTHR11742">
    <property type="entry name" value="MANNOSYL-OLIGOSACCHARIDE ALPHA-1,2-MANNOSIDASE-RELATED"/>
    <property type="match status" value="1"/>
</dbReference>
<evidence type="ECO:0000256" key="2">
    <source>
        <dbReference type="ARBA" id="ARBA00004922"/>
    </source>
</evidence>
<evidence type="ECO:0000256" key="6">
    <source>
        <dbReference type="ARBA" id="ARBA00022837"/>
    </source>
</evidence>
<dbReference type="InterPro" id="IPR001382">
    <property type="entry name" value="Glyco_hydro_47"/>
</dbReference>
<dbReference type="InterPro" id="IPR012341">
    <property type="entry name" value="6hp_glycosidase-like_sf"/>
</dbReference>
<dbReference type="GO" id="GO:0005509">
    <property type="term" value="F:calcium ion binding"/>
    <property type="evidence" value="ECO:0007669"/>
    <property type="project" value="InterPro"/>
</dbReference>
<feature type="active site" description="Proton donor" evidence="10">
    <location>
        <position position="494"/>
    </location>
</feature>
<gene>
    <name evidence="15" type="ORF">N7509_002233</name>
</gene>